<dbReference type="EMBL" id="BSXT01000233">
    <property type="protein sequence ID" value="GMF21625.1"/>
    <property type="molecule type" value="Genomic_DNA"/>
</dbReference>
<accession>A0A9W6TYA7</accession>
<reference evidence="2" key="1">
    <citation type="submission" date="2023-04" db="EMBL/GenBank/DDBJ databases">
        <title>Phytophthora fragariaefolia NBRC 109709.</title>
        <authorList>
            <person name="Ichikawa N."/>
            <person name="Sato H."/>
            <person name="Tonouchi N."/>
        </authorList>
    </citation>
    <scope>NUCLEOTIDE SEQUENCE</scope>
    <source>
        <strain evidence="2">NBRC 109709</strain>
    </source>
</reference>
<feature type="compositionally biased region" description="Acidic residues" evidence="1">
    <location>
        <begin position="34"/>
        <end position="50"/>
    </location>
</feature>
<proteinExistence type="predicted"/>
<dbReference type="Proteomes" id="UP001165121">
    <property type="component" value="Unassembled WGS sequence"/>
</dbReference>
<feature type="region of interest" description="Disordered" evidence="1">
    <location>
        <begin position="1"/>
        <end position="81"/>
    </location>
</feature>
<protein>
    <submittedName>
        <fullName evidence="2">Unnamed protein product</fullName>
    </submittedName>
</protein>
<evidence type="ECO:0000313" key="2">
    <source>
        <dbReference type="EMBL" id="GMF21625.1"/>
    </source>
</evidence>
<keyword evidence="3" id="KW-1185">Reference proteome</keyword>
<comment type="caution">
    <text evidence="2">The sequence shown here is derived from an EMBL/GenBank/DDBJ whole genome shotgun (WGS) entry which is preliminary data.</text>
</comment>
<evidence type="ECO:0000313" key="3">
    <source>
        <dbReference type="Proteomes" id="UP001165121"/>
    </source>
</evidence>
<dbReference type="AlphaFoldDB" id="A0A9W6TYA7"/>
<organism evidence="2 3">
    <name type="scientific">Phytophthora fragariaefolia</name>
    <dbReference type="NCBI Taxonomy" id="1490495"/>
    <lineage>
        <taxon>Eukaryota</taxon>
        <taxon>Sar</taxon>
        <taxon>Stramenopiles</taxon>
        <taxon>Oomycota</taxon>
        <taxon>Peronosporomycetes</taxon>
        <taxon>Peronosporales</taxon>
        <taxon>Peronosporaceae</taxon>
        <taxon>Phytophthora</taxon>
    </lineage>
</organism>
<name>A0A9W6TYA7_9STRA</name>
<gene>
    <name evidence="2" type="ORF">Pfra01_000292900</name>
</gene>
<sequence>MARTPRPTASPLWKVPVTSKASDDDEDYTPRVVDEEDEEDADKEADENEEPTPSKTKGKSKTSSIYRFPKPTKPRKPTAAQLAKDIVKIARRLSAQILLRPNPVTTSAQTPTNGEVPMIRDPLNLVSPCVPVGGLDPLSQGSEDAVHRV</sequence>
<evidence type="ECO:0000256" key="1">
    <source>
        <dbReference type="SAM" id="MobiDB-lite"/>
    </source>
</evidence>